<dbReference type="SUPFAM" id="SSF56672">
    <property type="entry name" value="DNA/RNA polymerases"/>
    <property type="match status" value="1"/>
</dbReference>
<dbReference type="InterPro" id="IPR043502">
    <property type="entry name" value="DNA/RNA_pol_sf"/>
</dbReference>
<feature type="domain" description="Retroviral polymerase SH3-like" evidence="3">
    <location>
        <begin position="299"/>
        <end position="342"/>
    </location>
</feature>
<evidence type="ECO:0000259" key="3">
    <source>
        <dbReference type="Pfam" id="PF25597"/>
    </source>
</evidence>
<evidence type="ECO:0000259" key="2">
    <source>
        <dbReference type="Pfam" id="PF07727"/>
    </source>
</evidence>
<feature type="domain" description="Reverse transcriptase Ty1/copia-type" evidence="2">
    <location>
        <begin position="622"/>
        <end position="727"/>
    </location>
</feature>
<accession>A0A438I0I9</accession>
<evidence type="ECO:0000313" key="4">
    <source>
        <dbReference type="EMBL" id="RVW90192.1"/>
    </source>
</evidence>
<organism evidence="4 5">
    <name type="scientific">Vitis vinifera</name>
    <name type="common">Grape</name>
    <dbReference type="NCBI Taxonomy" id="29760"/>
    <lineage>
        <taxon>Eukaryota</taxon>
        <taxon>Viridiplantae</taxon>
        <taxon>Streptophyta</taxon>
        <taxon>Embryophyta</taxon>
        <taxon>Tracheophyta</taxon>
        <taxon>Spermatophyta</taxon>
        <taxon>Magnoliopsida</taxon>
        <taxon>eudicotyledons</taxon>
        <taxon>Gunneridae</taxon>
        <taxon>Pentapetalae</taxon>
        <taxon>rosids</taxon>
        <taxon>Vitales</taxon>
        <taxon>Vitaceae</taxon>
        <taxon>Viteae</taxon>
        <taxon>Vitis</taxon>
    </lineage>
</organism>
<proteinExistence type="predicted"/>
<dbReference type="InterPro" id="IPR013103">
    <property type="entry name" value="RVT_2"/>
</dbReference>
<feature type="region of interest" description="Disordered" evidence="1">
    <location>
        <begin position="126"/>
        <end position="148"/>
    </location>
</feature>
<dbReference type="PANTHER" id="PTHR11439:SF463">
    <property type="entry name" value="REVERSE TRANSCRIPTASE TY1_COPIA-TYPE DOMAIN-CONTAINING PROTEIN"/>
    <property type="match status" value="1"/>
</dbReference>
<sequence>MFLPTTKDVWDAIRETYSDAENASQIFEIKMRLCCEKEWECTGDSVRFKKKMENERVFEFLAGLNRELDDVRSRVLSCRPLPSIREVFSEVRQEESRRRVMLDLSFGLEGSALLTHGPHATVASRPHATVASRPHAAGTSGPSPRQSKRTYCEHCKKLGHTKDTCWALHGKPADWKPRQPKAHSHQASTETQADKTPIEICTFLTALSTMSQTTPWIIDSGASDHMTDAHHLFSTYSPCADLSSGKTIGNAKEREGLYYFDETDVLGQCSPTVCNFASYPKDSELLLWHKRMGHPSFQALKCVFLGYSSTQKGYKCYDPVSKKLYVSLDVTFFEHTPYYSRQEEAMTETRPSLTSDYLDVAMFESIPCLISTHSPNTKGHLNSGGDTKLQKNRETLVYLRRPKSKFNETLISEAPKESEPVIVPTPQKYSSNFDQVTNDLPIALRKQSRSCTLHLISKFVSYNSLSAKCRAFTTNLDRIQIPKNIQEAFQILEWKEAVMEEIRALEKNETWEVMNLPRGKKPVGCKWIFIVKYKAGGIVERYKAHLVAKGFTQTYDINYTETFAPVAKLNTIRVLLSLAANLDWPLHQFDIKNAFLNGELEEEVFMMLPPGSVRKKKKPGFAKVIKNQGYQQGQADHTMFFKQSNDGRIAILIVYVDDIILTGEVERLKKVLATEFEVKDLGQMRYFLGMEVARSRKGISISQRKYVLDLLTEIGMLGCKPSDTPIEARNRMESDGKPVDKEKYQRLVGRLIYLSHTRPDIAFAVSVVSQYMHSPKESHLEAVYKILRYLKGSLGRGLFFKKSDSKKVEIYTDAYWAGSTDDRRSTTGYCTYVWGNLVTWRSKSSV</sequence>
<dbReference type="InterPro" id="IPR057670">
    <property type="entry name" value="SH3_retrovirus"/>
</dbReference>
<dbReference type="EMBL" id="QGNW01000157">
    <property type="protein sequence ID" value="RVW90192.1"/>
    <property type="molecule type" value="Genomic_DNA"/>
</dbReference>
<gene>
    <name evidence="4" type="primary">RE1_1808</name>
    <name evidence="4" type="ORF">CK203_041958</name>
</gene>
<dbReference type="PANTHER" id="PTHR11439">
    <property type="entry name" value="GAG-POL-RELATED RETROTRANSPOSON"/>
    <property type="match status" value="1"/>
</dbReference>
<name>A0A438I0I9_VITVI</name>
<reference evidence="4 5" key="1">
    <citation type="journal article" date="2018" name="PLoS Genet.">
        <title>Population sequencing reveals clonal diversity and ancestral inbreeding in the grapevine cultivar Chardonnay.</title>
        <authorList>
            <person name="Roach M.J."/>
            <person name="Johnson D.L."/>
            <person name="Bohlmann J."/>
            <person name="van Vuuren H.J."/>
            <person name="Jones S.J."/>
            <person name="Pretorius I.S."/>
            <person name="Schmidt S.A."/>
            <person name="Borneman A.R."/>
        </authorList>
    </citation>
    <scope>NUCLEOTIDE SEQUENCE [LARGE SCALE GENOMIC DNA]</scope>
    <source>
        <strain evidence="5">cv. Chardonnay</strain>
        <tissue evidence="4">Leaf</tissue>
    </source>
</reference>
<protein>
    <submittedName>
        <fullName evidence="4">Retrovirus-related Pol polyprotein from transposon RE1</fullName>
    </submittedName>
</protein>
<comment type="caution">
    <text evidence="4">The sequence shown here is derived from an EMBL/GenBank/DDBJ whole genome shotgun (WGS) entry which is preliminary data.</text>
</comment>
<dbReference type="Pfam" id="PF25597">
    <property type="entry name" value="SH3_retrovirus"/>
    <property type="match status" value="1"/>
</dbReference>
<dbReference type="Pfam" id="PF07727">
    <property type="entry name" value="RVT_2"/>
    <property type="match status" value="2"/>
</dbReference>
<feature type="domain" description="Reverse transcriptase Ty1/copia-type" evidence="2">
    <location>
        <begin position="508"/>
        <end position="615"/>
    </location>
</feature>
<dbReference type="AlphaFoldDB" id="A0A438I0I9"/>
<evidence type="ECO:0000256" key="1">
    <source>
        <dbReference type="SAM" id="MobiDB-lite"/>
    </source>
</evidence>
<evidence type="ECO:0000313" key="5">
    <source>
        <dbReference type="Proteomes" id="UP000288805"/>
    </source>
</evidence>
<dbReference type="Proteomes" id="UP000288805">
    <property type="component" value="Unassembled WGS sequence"/>
</dbReference>